<evidence type="ECO:0000256" key="1">
    <source>
        <dbReference type="SAM" id="MobiDB-lite"/>
    </source>
</evidence>
<feature type="region of interest" description="Disordered" evidence="1">
    <location>
        <begin position="360"/>
        <end position="423"/>
    </location>
</feature>
<organism evidence="2 3">
    <name type="scientific">Cylindrodendrum hubeiense</name>
    <dbReference type="NCBI Taxonomy" id="595255"/>
    <lineage>
        <taxon>Eukaryota</taxon>
        <taxon>Fungi</taxon>
        <taxon>Dikarya</taxon>
        <taxon>Ascomycota</taxon>
        <taxon>Pezizomycotina</taxon>
        <taxon>Sordariomycetes</taxon>
        <taxon>Hypocreomycetidae</taxon>
        <taxon>Hypocreales</taxon>
        <taxon>Nectriaceae</taxon>
        <taxon>Cylindrodendrum</taxon>
    </lineage>
</organism>
<dbReference type="Proteomes" id="UP000722485">
    <property type="component" value="Unassembled WGS sequence"/>
</dbReference>
<evidence type="ECO:0000313" key="2">
    <source>
        <dbReference type="EMBL" id="KAF7540778.1"/>
    </source>
</evidence>
<feature type="region of interest" description="Disordered" evidence="1">
    <location>
        <begin position="1"/>
        <end position="20"/>
    </location>
</feature>
<feature type="compositionally biased region" description="Polar residues" evidence="1">
    <location>
        <begin position="288"/>
        <end position="299"/>
    </location>
</feature>
<keyword evidence="3" id="KW-1185">Reference proteome</keyword>
<dbReference type="EMBL" id="JAANBB010000515">
    <property type="protein sequence ID" value="KAF7540778.1"/>
    <property type="molecule type" value="Genomic_DNA"/>
</dbReference>
<reference evidence="2" key="1">
    <citation type="submission" date="2020-03" db="EMBL/GenBank/DDBJ databases">
        <title>Draft Genome Sequence of Cylindrodendrum hubeiense.</title>
        <authorList>
            <person name="Buettner E."/>
            <person name="Kellner H."/>
        </authorList>
    </citation>
    <scope>NUCLEOTIDE SEQUENCE</scope>
    <source>
        <strain evidence="2">IHI 201604</strain>
    </source>
</reference>
<evidence type="ECO:0000313" key="3">
    <source>
        <dbReference type="Proteomes" id="UP000722485"/>
    </source>
</evidence>
<dbReference type="OrthoDB" id="5085358at2759"/>
<feature type="region of interest" description="Disordered" evidence="1">
    <location>
        <begin position="240"/>
        <end position="310"/>
    </location>
</feature>
<protein>
    <submittedName>
        <fullName evidence="2">Uncharacterized protein</fullName>
    </submittedName>
</protein>
<dbReference type="AlphaFoldDB" id="A0A9P5GW66"/>
<feature type="region of interest" description="Disordered" evidence="1">
    <location>
        <begin position="194"/>
        <end position="226"/>
    </location>
</feature>
<proteinExistence type="predicted"/>
<accession>A0A9P5GW66</accession>
<feature type="compositionally biased region" description="Low complexity" evidence="1">
    <location>
        <begin position="328"/>
        <end position="341"/>
    </location>
</feature>
<feature type="region of interest" description="Disordered" evidence="1">
    <location>
        <begin position="325"/>
        <end position="346"/>
    </location>
</feature>
<comment type="caution">
    <text evidence="2">The sequence shown here is derived from an EMBL/GenBank/DDBJ whole genome shotgun (WGS) entry which is preliminary data.</text>
</comment>
<gene>
    <name evidence="2" type="ORF">G7Z17_g12114</name>
</gene>
<feature type="compositionally biased region" description="Polar residues" evidence="1">
    <location>
        <begin position="203"/>
        <end position="213"/>
    </location>
</feature>
<name>A0A9P5GW66_9HYPO</name>
<sequence length="447" mass="49530">MEHNRPRTPRSNSPDIFDIKSGDIPGVRQLRCELGYGSAGQRNDIEFYNFICAYIFTFTSSNGLKGSKLTKWKSPRHQTALLELTNKFLEQDGKGVVYWPDNPTHANNRGLEYTRDRQLIKQTIAQLFLKINKEHKAKGSHKAMADPRYHARIGLRPQGTGQTVASPLPQRAFGFAHPVTVDVTQQRGGTCDPIDVDGLSFAPPTTSVESTTLPPEIPISAVPPQSTFQPLDQAAIEELVNPYDGPHSPPAQRRNGKRPITQSGRGQEIHWPNQRRCTTEPSARLANGTENVPVANNTRGLPASRSRQRRQTIHPGFYTGDACLDAIGSSEPSSDSEPGEPNTVETVDREAMYAYIGDGVSNDATEDRHPTPPPTVPESDLAHQSELLPEPEAEQVLQPPPGLDLEPEACRQPVVQHGPERITSKTQLYFQREYAGSQREMETLQFI</sequence>